<name>A0A5C8P1V8_9BACI</name>
<dbReference type="Gene3D" id="3.40.630.30">
    <property type="match status" value="1"/>
</dbReference>
<dbReference type="EC" id="2.3.1.-" evidence="3"/>
<dbReference type="SUPFAM" id="SSF55729">
    <property type="entry name" value="Acyl-CoA N-acyltransferases (Nat)"/>
    <property type="match status" value="1"/>
</dbReference>
<dbReference type="InterPro" id="IPR016181">
    <property type="entry name" value="Acyl_CoA_acyltransferase"/>
</dbReference>
<dbReference type="CDD" id="cd04301">
    <property type="entry name" value="NAT_SF"/>
    <property type="match status" value="1"/>
</dbReference>
<keyword evidence="6" id="KW-1185">Reference proteome</keyword>
<dbReference type="AlphaFoldDB" id="A0A5C8P1V8"/>
<dbReference type="Pfam" id="PF00583">
    <property type="entry name" value="Acetyltransf_1"/>
    <property type="match status" value="1"/>
</dbReference>
<evidence type="ECO:0000313" key="5">
    <source>
        <dbReference type="EMBL" id="TXL67589.1"/>
    </source>
</evidence>
<evidence type="ECO:0000313" key="6">
    <source>
        <dbReference type="Proteomes" id="UP000321574"/>
    </source>
</evidence>
<reference evidence="5 6" key="1">
    <citation type="submission" date="2019-06" db="EMBL/GenBank/DDBJ databases">
        <title>Cerasibacillus sp. nov., isolated from maize field.</title>
        <authorList>
            <person name="Lin S.-Y."/>
            <person name="Tsai C.-F."/>
            <person name="Young C.-C."/>
        </authorList>
    </citation>
    <scope>NUCLEOTIDE SEQUENCE [LARGE SCALE GENOMIC DNA]</scope>
    <source>
        <strain evidence="5 6">CC-CFT480</strain>
    </source>
</reference>
<dbReference type="PIRSF" id="PIRSF037732">
    <property type="entry name" value="YlbP_prd"/>
    <property type="match status" value="1"/>
</dbReference>
<evidence type="ECO:0000256" key="2">
    <source>
        <dbReference type="ARBA" id="ARBA00023315"/>
    </source>
</evidence>
<dbReference type="NCBIfam" id="NF010241">
    <property type="entry name" value="PRK13688.1"/>
    <property type="match status" value="1"/>
</dbReference>
<dbReference type="InterPro" id="IPR017274">
    <property type="entry name" value="YlbP"/>
</dbReference>
<proteinExistence type="inferred from homology"/>
<dbReference type="HAMAP" id="MF_00824">
    <property type="entry name" value="Acetyltransf_YlbP"/>
    <property type="match status" value="1"/>
</dbReference>
<sequence>MDTVKIERLLINYKTLEQFKQFKEYGHQELSMLEDLQSNMIENNSESPFYGIYYGDSLIARMSLYKVNKEYDVYFDPPTDYMELWKVEVLPNYQGRGYGKALIDFAKGFQLPIKTNPRINSHQFWEKMGFQKAHYDMERDLGANPLIWLPEGIKEKI</sequence>
<dbReference type="PROSITE" id="PS51186">
    <property type="entry name" value="GNAT"/>
    <property type="match status" value="1"/>
</dbReference>
<protein>
    <recommendedName>
        <fullName evidence="3">Uncharacterized N-acetyltransferase FHP05_00810</fullName>
        <ecNumber evidence="3">2.3.1.-</ecNumber>
    </recommendedName>
</protein>
<evidence type="ECO:0000259" key="4">
    <source>
        <dbReference type="PROSITE" id="PS51186"/>
    </source>
</evidence>
<feature type="domain" description="N-acetyltransferase" evidence="4">
    <location>
        <begin position="9"/>
        <end position="151"/>
    </location>
</feature>
<dbReference type="EMBL" id="VDUW01000001">
    <property type="protein sequence ID" value="TXL67589.1"/>
    <property type="molecule type" value="Genomic_DNA"/>
</dbReference>
<comment type="caution">
    <text evidence="5">The sequence shown here is derived from an EMBL/GenBank/DDBJ whole genome shotgun (WGS) entry which is preliminary data.</text>
</comment>
<dbReference type="OrthoDB" id="2242710at2"/>
<evidence type="ECO:0000256" key="3">
    <source>
        <dbReference type="HAMAP-Rule" id="MF_00824"/>
    </source>
</evidence>
<gene>
    <name evidence="5" type="ORF">FHP05_00810</name>
</gene>
<keyword evidence="2 3" id="KW-0012">Acyltransferase</keyword>
<dbReference type="GO" id="GO:0016747">
    <property type="term" value="F:acyltransferase activity, transferring groups other than amino-acyl groups"/>
    <property type="evidence" value="ECO:0007669"/>
    <property type="project" value="UniProtKB-UniRule"/>
</dbReference>
<organism evidence="5 6">
    <name type="scientific">Cerasibacillus terrae</name>
    <dbReference type="NCBI Taxonomy" id="2498845"/>
    <lineage>
        <taxon>Bacteria</taxon>
        <taxon>Bacillati</taxon>
        <taxon>Bacillota</taxon>
        <taxon>Bacilli</taxon>
        <taxon>Bacillales</taxon>
        <taxon>Bacillaceae</taxon>
        <taxon>Cerasibacillus</taxon>
    </lineage>
</organism>
<dbReference type="Proteomes" id="UP000321574">
    <property type="component" value="Unassembled WGS sequence"/>
</dbReference>
<accession>A0A5C8P1V8</accession>
<dbReference type="RefSeq" id="WP_147665145.1">
    <property type="nucleotide sequence ID" value="NZ_VDUW01000001.1"/>
</dbReference>
<dbReference type="InterPro" id="IPR000182">
    <property type="entry name" value="GNAT_dom"/>
</dbReference>
<evidence type="ECO:0000256" key="1">
    <source>
        <dbReference type="ARBA" id="ARBA00022679"/>
    </source>
</evidence>
<keyword evidence="1 3" id="KW-0808">Transferase</keyword>